<dbReference type="Proteomes" id="UP000005238">
    <property type="component" value="Unassembled WGS sequence"/>
</dbReference>
<organism evidence="2 3">
    <name type="scientific">Phytophthora ramorum</name>
    <name type="common">Sudden oak death agent</name>
    <dbReference type="NCBI Taxonomy" id="164328"/>
    <lineage>
        <taxon>Eukaryota</taxon>
        <taxon>Sar</taxon>
        <taxon>Stramenopiles</taxon>
        <taxon>Oomycota</taxon>
        <taxon>Peronosporomycetes</taxon>
        <taxon>Peronosporales</taxon>
        <taxon>Peronosporaceae</taxon>
        <taxon>Phytophthora</taxon>
    </lineage>
</organism>
<protein>
    <submittedName>
        <fullName evidence="2">Uncharacterized protein</fullName>
    </submittedName>
</protein>
<accession>H3GW18</accession>
<dbReference type="AlphaFoldDB" id="H3GW18"/>
<dbReference type="InParanoid" id="H3GW18"/>
<dbReference type="GeneID" id="94220628"/>
<proteinExistence type="predicted"/>
<dbReference type="OMA" id="WDERRAT"/>
<dbReference type="VEuPathDB" id="FungiDB:KRP22_4699"/>
<dbReference type="RefSeq" id="XP_067738211.1">
    <property type="nucleotide sequence ID" value="XM_067884837.1"/>
</dbReference>
<dbReference type="OrthoDB" id="101062at2759"/>
<feature type="coiled-coil region" evidence="1">
    <location>
        <begin position="8"/>
        <end position="35"/>
    </location>
</feature>
<keyword evidence="1" id="KW-0175">Coiled coil</keyword>
<name>H3GW18_PHYRM</name>
<sequence>MKKQKCTYTARREEAQQLREQVQRLASELQQLQLRSLAPEDAALLDPAVQSVVAENNHLTSLAKNQQLNVASAQSLLSECLGDQESHPLYTKICLSKDWNERRETLMTVRTQKLRNAYDFLISPGRFVDPEKPHTSDYRYETSDGDICSVHLEAIHFPCVESLEQVWEALLFHYNNIEIGISERLGHTTVRDDYDAIDGSVFNTRVLSRSDNCTPVESSIVTFSHLFTEEDEGFGGQMCGILALDSVDEDELYPYFPNKRVRLDTSGAVILTASRRPTKTSIGKQEDDTLDGSKDVEEPGKLVVTLRRAAFLRLYNPQFSVSEATRQELQAGIGRWGDVLMKTIRSYVYSEP</sequence>
<evidence type="ECO:0000256" key="1">
    <source>
        <dbReference type="SAM" id="Coils"/>
    </source>
</evidence>
<dbReference type="EMBL" id="DS566058">
    <property type="status" value="NOT_ANNOTATED_CDS"/>
    <property type="molecule type" value="Genomic_DNA"/>
</dbReference>
<dbReference type="HOGENOM" id="CLU_036567_1_1_1"/>
<evidence type="ECO:0000313" key="2">
    <source>
        <dbReference type="EnsemblProtists" id="Phyra81616"/>
    </source>
</evidence>
<reference evidence="3" key="1">
    <citation type="journal article" date="2006" name="Science">
        <title>Phytophthora genome sequences uncover evolutionary origins and mechanisms of pathogenesis.</title>
        <authorList>
            <person name="Tyler B.M."/>
            <person name="Tripathy S."/>
            <person name="Zhang X."/>
            <person name="Dehal P."/>
            <person name="Jiang R.H."/>
            <person name="Aerts A."/>
            <person name="Arredondo F.D."/>
            <person name="Baxter L."/>
            <person name="Bensasson D."/>
            <person name="Beynon J.L."/>
            <person name="Chapman J."/>
            <person name="Damasceno C.M."/>
            <person name="Dorrance A.E."/>
            <person name="Dou D."/>
            <person name="Dickerman A.W."/>
            <person name="Dubchak I.L."/>
            <person name="Garbelotto M."/>
            <person name="Gijzen M."/>
            <person name="Gordon S.G."/>
            <person name="Govers F."/>
            <person name="Grunwald N.J."/>
            <person name="Huang W."/>
            <person name="Ivors K.L."/>
            <person name="Jones R.W."/>
            <person name="Kamoun S."/>
            <person name="Krampis K."/>
            <person name="Lamour K.H."/>
            <person name="Lee M.K."/>
            <person name="McDonald W.H."/>
            <person name="Medina M."/>
            <person name="Meijer H.J."/>
            <person name="Nordberg E.K."/>
            <person name="Maclean D.J."/>
            <person name="Ospina-Giraldo M.D."/>
            <person name="Morris P.F."/>
            <person name="Phuntumart V."/>
            <person name="Putnam N.H."/>
            <person name="Rash S."/>
            <person name="Rose J.K."/>
            <person name="Sakihama Y."/>
            <person name="Salamov A.A."/>
            <person name="Savidor A."/>
            <person name="Scheuring C.F."/>
            <person name="Smith B.M."/>
            <person name="Sobral B.W."/>
            <person name="Terry A."/>
            <person name="Torto-Alalibo T.A."/>
            <person name="Win J."/>
            <person name="Xu Z."/>
            <person name="Zhang H."/>
            <person name="Grigoriev I.V."/>
            <person name="Rokhsar D.S."/>
            <person name="Boore J.L."/>
        </authorList>
    </citation>
    <scope>NUCLEOTIDE SEQUENCE [LARGE SCALE GENOMIC DNA]</scope>
    <source>
        <strain evidence="3">Pr102</strain>
    </source>
</reference>
<dbReference type="VEuPathDB" id="FungiDB:KRP23_14052"/>
<dbReference type="VEuPathDB" id="FungiDB:KRP22_4697"/>
<dbReference type="EnsemblProtists" id="Phyra81616">
    <property type="protein sequence ID" value="Phyra81616"/>
    <property type="gene ID" value="Phyra81616"/>
</dbReference>
<evidence type="ECO:0000313" key="3">
    <source>
        <dbReference type="Proteomes" id="UP000005238"/>
    </source>
</evidence>
<dbReference type="eggNOG" id="ENOG502RC2C">
    <property type="taxonomic scope" value="Eukaryota"/>
</dbReference>
<keyword evidence="3" id="KW-1185">Reference proteome</keyword>
<reference evidence="2" key="2">
    <citation type="submission" date="2015-06" db="UniProtKB">
        <authorList>
            <consortium name="EnsemblProtists"/>
        </authorList>
    </citation>
    <scope>IDENTIFICATION</scope>
    <source>
        <strain evidence="2">Pr102</strain>
    </source>
</reference>